<protein>
    <submittedName>
        <fullName evidence="1">Uncharacterized protein</fullName>
    </submittedName>
</protein>
<sequence length="153" mass="16032">MSSSRISTAPRRPSRASLAVRSRAAPFVWTTRSPATPTATVVVVVAAAVDAASAATVVAVEVVAVVSVTAVVAAVAALVVEAVVAVAVQFVLAPSSAQRARRRRSELFPASVVPSHVLWPLPFARLVLIIYGSHDRLTLSFPCRMHVLLSCNP</sequence>
<gene>
    <name evidence="1" type="ORF">NUW54_g4466</name>
</gene>
<organism evidence="1 2">
    <name type="scientific">Trametes sanguinea</name>
    <dbReference type="NCBI Taxonomy" id="158606"/>
    <lineage>
        <taxon>Eukaryota</taxon>
        <taxon>Fungi</taxon>
        <taxon>Dikarya</taxon>
        <taxon>Basidiomycota</taxon>
        <taxon>Agaricomycotina</taxon>
        <taxon>Agaricomycetes</taxon>
        <taxon>Polyporales</taxon>
        <taxon>Polyporaceae</taxon>
        <taxon>Trametes</taxon>
    </lineage>
</organism>
<proteinExistence type="predicted"/>
<dbReference type="EMBL" id="JANSHE010001023">
    <property type="protein sequence ID" value="KAJ3005159.1"/>
    <property type="molecule type" value="Genomic_DNA"/>
</dbReference>
<accession>A0ACC1PXV3</accession>
<dbReference type="Proteomes" id="UP001144978">
    <property type="component" value="Unassembled WGS sequence"/>
</dbReference>
<evidence type="ECO:0000313" key="2">
    <source>
        <dbReference type="Proteomes" id="UP001144978"/>
    </source>
</evidence>
<name>A0ACC1PXV3_9APHY</name>
<reference evidence="1" key="1">
    <citation type="submission" date="2022-08" db="EMBL/GenBank/DDBJ databases">
        <title>Genome Sequence of Pycnoporus sanguineus.</title>
        <authorList>
            <person name="Buettner E."/>
        </authorList>
    </citation>
    <scope>NUCLEOTIDE SEQUENCE</scope>
    <source>
        <strain evidence="1">CG-C14</strain>
    </source>
</reference>
<comment type="caution">
    <text evidence="1">The sequence shown here is derived from an EMBL/GenBank/DDBJ whole genome shotgun (WGS) entry which is preliminary data.</text>
</comment>
<evidence type="ECO:0000313" key="1">
    <source>
        <dbReference type="EMBL" id="KAJ3005159.1"/>
    </source>
</evidence>
<keyword evidence="2" id="KW-1185">Reference proteome</keyword>